<dbReference type="GO" id="GO:0003887">
    <property type="term" value="F:DNA-directed DNA polymerase activity"/>
    <property type="evidence" value="ECO:0007669"/>
    <property type="project" value="UniProtKB-EC"/>
</dbReference>
<dbReference type="SMART" id="SM00279">
    <property type="entry name" value="HhH2"/>
    <property type="match status" value="1"/>
</dbReference>
<dbReference type="AlphaFoldDB" id="A0A3B0W8U9"/>
<keyword evidence="1" id="KW-0540">Nuclease</keyword>
<dbReference type="GO" id="GO:0008409">
    <property type="term" value="F:5'-3' exonuclease activity"/>
    <property type="evidence" value="ECO:0007669"/>
    <property type="project" value="InterPro"/>
</dbReference>
<dbReference type="Pfam" id="PF01367">
    <property type="entry name" value="5_3_exonuc"/>
    <property type="match status" value="1"/>
</dbReference>
<evidence type="ECO:0000313" key="5">
    <source>
        <dbReference type="EMBL" id="VAW51691.1"/>
    </source>
</evidence>
<dbReference type="Pfam" id="PF02739">
    <property type="entry name" value="5_3_exonuc_N"/>
    <property type="match status" value="1"/>
</dbReference>
<dbReference type="GO" id="GO:0003677">
    <property type="term" value="F:DNA binding"/>
    <property type="evidence" value="ECO:0007669"/>
    <property type="project" value="UniProtKB-KW"/>
</dbReference>
<evidence type="ECO:0000259" key="4">
    <source>
        <dbReference type="SMART" id="SM00475"/>
    </source>
</evidence>
<reference evidence="5" key="1">
    <citation type="submission" date="2018-06" db="EMBL/GenBank/DDBJ databases">
        <authorList>
            <person name="Zhirakovskaya E."/>
        </authorList>
    </citation>
    <scope>NUCLEOTIDE SEQUENCE</scope>
</reference>
<dbReference type="InterPro" id="IPR008918">
    <property type="entry name" value="HhH2"/>
</dbReference>
<evidence type="ECO:0000256" key="3">
    <source>
        <dbReference type="ARBA" id="ARBA00023125"/>
    </source>
</evidence>
<keyword evidence="5" id="KW-0548">Nucleotidyltransferase</keyword>
<evidence type="ECO:0000256" key="1">
    <source>
        <dbReference type="ARBA" id="ARBA00022722"/>
    </source>
</evidence>
<name>A0A3B0W8U9_9ZZZZ</name>
<dbReference type="Gene3D" id="1.10.150.20">
    <property type="entry name" value="5' to 3' exonuclease, C-terminal subdomain"/>
    <property type="match status" value="1"/>
</dbReference>
<dbReference type="InterPro" id="IPR020046">
    <property type="entry name" value="5-3_exonucl_a-hlix_arch_N"/>
</dbReference>
<dbReference type="Gene3D" id="3.40.50.1010">
    <property type="entry name" value="5'-nuclease"/>
    <property type="match status" value="1"/>
</dbReference>
<gene>
    <name evidence="5" type="ORF">MNBD_GAMMA06-1907</name>
</gene>
<accession>A0A3B0W8U9</accession>
<dbReference type="GO" id="GO:0017108">
    <property type="term" value="F:5'-flap endonuclease activity"/>
    <property type="evidence" value="ECO:0007669"/>
    <property type="project" value="InterPro"/>
</dbReference>
<dbReference type="CDD" id="cd09859">
    <property type="entry name" value="PIN_53EXO"/>
    <property type="match status" value="1"/>
</dbReference>
<dbReference type="InterPro" id="IPR029060">
    <property type="entry name" value="PIN-like_dom_sf"/>
</dbReference>
<proteinExistence type="predicted"/>
<keyword evidence="2" id="KW-0378">Hydrolase</keyword>
<dbReference type="SMART" id="SM00475">
    <property type="entry name" value="53EXOc"/>
    <property type="match status" value="1"/>
</dbReference>
<dbReference type="InterPro" id="IPR002421">
    <property type="entry name" value="5-3_exonuclease"/>
</dbReference>
<evidence type="ECO:0000256" key="2">
    <source>
        <dbReference type="ARBA" id="ARBA00022801"/>
    </source>
</evidence>
<dbReference type="PANTHER" id="PTHR42646:SF2">
    <property type="entry name" value="5'-3' EXONUCLEASE FAMILY PROTEIN"/>
    <property type="match status" value="1"/>
</dbReference>
<dbReference type="EC" id="2.7.7.7" evidence="5"/>
<dbReference type="InterPro" id="IPR038969">
    <property type="entry name" value="FEN"/>
</dbReference>
<dbReference type="PANTHER" id="PTHR42646">
    <property type="entry name" value="FLAP ENDONUCLEASE XNI"/>
    <property type="match status" value="1"/>
</dbReference>
<dbReference type="InterPro" id="IPR020045">
    <property type="entry name" value="DNA_polI_H3TH"/>
</dbReference>
<keyword evidence="5" id="KW-0808">Transferase</keyword>
<dbReference type="InterPro" id="IPR036279">
    <property type="entry name" value="5-3_exonuclease_C_sf"/>
</dbReference>
<dbReference type="CDD" id="cd09898">
    <property type="entry name" value="H3TH_53EXO"/>
    <property type="match status" value="1"/>
</dbReference>
<dbReference type="EMBL" id="UOFD01000034">
    <property type="protein sequence ID" value="VAW51691.1"/>
    <property type="molecule type" value="Genomic_DNA"/>
</dbReference>
<dbReference type="SUPFAM" id="SSF47807">
    <property type="entry name" value="5' to 3' exonuclease, C-terminal subdomain"/>
    <property type="match status" value="1"/>
</dbReference>
<dbReference type="GO" id="GO:0033567">
    <property type="term" value="P:DNA replication, Okazaki fragment processing"/>
    <property type="evidence" value="ECO:0007669"/>
    <property type="project" value="InterPro"/>
</dbReference>
<protein>
    <submittedName>
        <fullName evidence="5">DNA polymerase I</fullName>
        <ecNumber evidence="5">2.7.7.7</ecNumber>
    </submittedName>
</protein>
<dbReference type="SUPFAM" id="SSF88723">
    <property type="entry name" value="PIN domain-like"/>
    <property type="match status" value="1"/>
</dbReference>
<sequence>MPAMSHTSSKRAYLIDSSIYIFRGWHVYDESIVDSEGNPCNAVYGFTEFLRELLELEQPEYIACAFDAKQTNSYRREIFPEYKANRPPAPIELKNQFKHCRDFCRAAGIADFSSNRFEGDDIIGTLATQLRNDGFNITILSADKDLAQLLKPGDIWWDYARNKILHYKDVEKNFGVKPELIADLLALAGDKVDNIPGIPGIGYKMASNLLKKYPSVEHIMENIEKISKMKFRGSKRIQMLVEQHQHILPMTKQLTTIVTDAEFKGPKRDLRWNGINEDAMINIFNRLGAARGRRERWYDLQPV</sequence>
<keyword evidence="3" id="KW-0238">DNA-binding</keyword>
<organism evidence="5">
    <name type="scientific">hydrothermal vent metagenome</name>
    <dbReference type="NCBI Taxonomy" id="652676"/>
    <lineage>
        <taxon>unclassified sequences</taxon>
        <taxon>metagenomes</taxon>
        <taxon>ecological metagenomes</taxon>
    </lineage>
</organism>
<feature type="domain" description="5'-3' exonuclease" evidence="4">
    <location>
        <begin position="10"/>
        <end position="273"/>
    </location>
</feature>
<dbReference type="FunFam" id="1.10.150.20:FF:000003">
    <property type="entry name" value="DNA polymerase I"/>
    <property type="match status" value="1"/>
</dbReference>